<evidence type="ECO:0000256" key="1">
    <source>
        <dbReference type="SAM" id="MobiDB-lite"/>
    </source>
</evidence>
<dbReference type="EMBL" id="NIRI02000042">
    <property type="protein sequence ID" value="KAG5451930.1"/>
    <property type="molecule type" value="Genomic_DNA"/>
</dbReference>
<reference evidence="2 3" key="2">
    <citation type="journal article" date="2021" name="Genomics">
        <title>High-quality reference genome for Clonorchis sinensis.</title>
        <authorList>
            <person name="Young N.D."/>
            <person name="Stroehlein A.J."/>
            <person name="Kinkar L."/>
            <person name="Wang T."/>
            <person name="Sohn W.M."/>
            <person name="Chang B.C.H."/>
            <person name="Kaur P."/>
            <person name="Weisz D."/>
            <person name="Dudchenko O."/>
            <person name="Aiden E.L."/>
            <person name="Korhonen P.K."/>
            <person name="Gasser R.B."/>
        </authorList>
    </citation>
    <scope>NUCLEOTIDE SEQUENCE [LARGE SCALE GENOMIC DNA]</scope>
    <source>
        <strain evidence="2">Cs-k2</strain>
    </source>
</reference>
<dbReference type="InterPro" id="IPR015940">
    <property type="entry name" value="UBA"/>
</dbReference>
<gene>
    <name evidence="2" type="ORF">CSKR_112281</name>
</gene>
<dbReference type="Proteomes" id="UP000286415">
    <property type="component" value="Unassembled WGS sequence"/>
</dbReference>
<protein>
    <submittedName>
        <fullName evidence="2">Uncharacterized protein</fullName>
    </submittedName>
</protein>
<reference evidence="2 3" key="1">
    <citation type="journal article" date="2018" name="Biotechnol. Adv.">
        <title>Improved genomic resources and new bioinformatic workflow for the carcinogenic parasite Clonorchis sinensis: Biotechnological implications.</title>
        <authorList>
            <person name="Wang D."/>
            <person name="Korhonen P.K."/>
            <person name="Gasser R.B."/>
            <person name="Young N.D."/>
        </authorList>
    </citation>
    <scope>NUCLEOTIDE SEQUENCE [LARGE SCALE GENOMIC DNA]</scope>
    <source>
        <strain evidence="2">Cs-k2</strain>
    </source>
</reference>
<name>A0A3R7CHD2_CLOSI</name>
<dbReference type="AlphaFoldDB" id="A0A3R7CHD2"/>
<dbReference type="OrthoDB" id="6249603at2759"/>
<dbReference type="InterPro" id="IPR009060">
    <property type="entry name" value="UBA-like_sf"/>
</dbReference>
<dbReference type="Gene3D" id="1.10.8.10">
    <property type="entry name" value="DNA helicase RuvA subunit, C-terminal domain"/>
    <property type="match status" value="1"/>
</dbReference>
<evidence type="ECO:0000313" key="3">
    <source>
        <dbReference type="Proteomes" id="UP000286415"/>
    </source>
</evidence>
<feature type="region of interest" description="Disordered" evidence="1">
    <location>
        <begin position="216"/>
        <end position="254"/>
    </location>
</feature>
<dbReference type="PROSITE" id="PS50030">
    <property type="entry name" value="UBA"/>
    <property type="match status" value="1"/>
</dbReference>
<accession>A0A3R7CHD2</accession>
<dbReference type="SUPFAM" id="SSF46934">
    <property type="entry name" value="UBA-like"/>
    <property type="match status" value="1"/>
</dbReference>
<organism evidence="2 3">
    <name type="scientific">Clonorchis sinensis</name>
    <name type="common">Chinese liver fluke</name>
    <dbReference type="NCBI Taxonomy" id="79923"/>
    <lineage>
        <taxon>Eukaryota</taxon>
        <taxon>Metazoa</taxon>
        <taxon>Spiralia</taxon>
        <taxon>Lophotrochozoa</taxon>
        <taxon>Platyhelminthes</taxon>
        <taxon>Trematoda</taxon>
        <taxon>Digenea</taxon>
        <taxon>Opisthorchiida</taxon>
        <taxon>Opisthorchiata</taxon>
        <taxon>Opisthorchiidae</taxon>
        <taxon>Clonorchis</taxon>
    </lineage>
</organism>
<comment type="caution">
    <text evidence="2">The sequence shown here is derived from an EMBL/GenBank/DDBJ whole genome shotgun (WGS) entry which is preliminary data.</text>
</comment>
<evidence type="ECO:0000313" key="2">
    <source>
        <dbReference type="EMBL" id="KAG5451930.1"/>
    </source>
</evidence>
<sequence length="294" mass="33207">MFTLRIAFPSVVRSSRFIVFEWSIKGPVSELTWEGLISKLCDHTKTKRGKFYVSWHDGEEYCTISTTDSLLEAIRTMQDSDPLKPPTIFVAPVTANGDNQRLSAFFGGCLPEELPKDFREQVDKGEAIKEHVLTTPTESDVFDLRCAKCNKTDWEEDKFTCVLCPNKTFCADCYQRQVHPRHPAFITRKGSPFPSQILRSMKTTAASVKAEYSYSDEGSEAEEEHSSASGINRNQSVRRSDSVEPSPVPPMDPRVSTAIEQLREMGFEQDYSQLYYLAVAESGDVSSIVERLME</sequence>
<dbReference type="SUPFAM" id="SSF57850">
    <property type="entry name" value="RING/U-box"/>
    <property type="match status" value="1"/>
</dbReference>
<dbReference type="InParanoid" id="A0A3R7CHD2"/>
<keyword evidence="3" id="KW-1185">Reference proteome</keyword>
<proteinExistence type="predicted"/>